<proteinExistence type="predicted"/>
<dbReference type="SMART" id="SM00421">
    <property type="entry name" value="HTH_LUXR"/>
    <property type="match status" value="1"/>
</dbReference>
<dbReference type="InterPro" id="IPR011006">
    <property type="entry name" value="CheY-like_superfamily"/>
</dbReference>
<dbReference type="InterPro" id="IPR016032">
    <property type="entry name" value="Sig_transdc_resp-reg_C-effctor"/>
</dbReference>
<dbReference type="GO" id="GO:0003677">
    <property type="term" value="F:DNA binding"/>
    <property type="evidence" value="ECO:0007669"/>
    <property type="project" value="UniProtKB-KW"/>
</dbReference>
<evidence type="ECO:0000313" key="6">
    <source>
        <dbReference type="EMBL" id="EYC51992.1"/>
    </source>
</evidence>
<dbReference type="CDD" id="cd06170">
    <property type="entry name" value="LuxR_C_like"/>
    <property type="match status" value="1"/>
</dbReference>
<dbReference type="PROSITE" id="PS50043">
    <property type="entry name" value="HTH_LUXR_2"/>
    <property type="match status" value="1"/>
</dbReference>
<comment type="caution">
    <text evidence="6">The sequence shown here is derived from an EMBL/GenBank/DDBJ whole genome shotgun (WGS) entry which is preliminary data.</text>
</comment>
<dbReference type="InterPro" id="IPR058245">
    <property type="entry name" value="NreC/VraR/RcsB-like_REC"/>
</dbReference>
<keyword evidence="1 3" id="KW-0597">Phosphoprotein</keyword>
<dbReference type="eggNOG" id="COG2197">
    <property type="taxonomic scope" value="Bacteria"/>
</dbReference>
<evidence type="ECO:0000256" key="2">
    <source>
        <dbReference type="ARBA" id="ARBA00023125"/>
    </source>
</evidence>
<dbReference type="SUPFAM" id="SSF46894">
    <property type="entry name" value="C-terminal effector domain of the bipartite response regulators"/>
    <property type="match status" value="1"/>
</dbReference>
<dbReference type="Pfam" id="PF00196">
    <property type="entry name" value="GerE"/>
    <property type="match status" value="1"/>
</dbReference>
<feature type="modified residue" description="4-aspartylphosphate" evidence="3">
    <location>
        <position position="70"/>
    </location>
</feature>
<dbReference type="InterPro" id="IPR001789">
    <property type="entry name" value="Sig_transdc_resp-reg_receiver"/>
</dbReference>
<gene>
    <name evidence="6" type="ORF">AZ34_13610</name>
</gene>
<dbReference type="CDD" id="cd17535">
    <property type="entry name" value="REC_NarL-like"/>
    <property type="match status" value="1"/>
</dbReference>
<dbReference type="GO" id="GO:0006355">
    <property type="term" value="P:regulation of DNA-templated transcription"/>
    <property type="evidence" value="ECO:0007669"/>
    <property type="project" value="InterPro"/>
</dbReference>
<evidence type="ECO:0000259" key="5">
    <source>
        <dbReference type="PROSITE" id="PS50110"/>
    </source>
</evidence>
<dbReference type="PRINTS" id="PR00038">
    <property type="entry name" value="HTHLUXR"/>
</dbReference>
<organism evidence="6 7">
    <name type="scientific">Hylemonella gracilis str. Niagara R</name>
    <dbReference type="NCBI Taxonomy" id="1458275"/>
    <lineage>
        <taxon>Bacteria</taxon>
        <taxon>Pseudomonadati</taxon>
        <taxon>Pseudomonadota</taxon>
        <taxon>Betaproteobacteria</taxon>
        <taxon>Burkholderiales</taxon>
        <taxon>Comamonadaceae</taxon>
        <taxon>Hylemonella</taxon>
    </lineage>
</organism>
<dbReference type="GO" id="GO:0000160">
    <property type="term" value="P:phosphorelay signal transduction system"/>
    <property type="evidence" value="ECO:0007669"/>
    <property type="project" value="InterPro"/>
</dbReference>
<keyword evidence="2" id="KW-0238">DNA-binding</keyword>
<accession>A0A016XKB5</accession>
<evidence type="ECO:0000259" key="4">
    <source>
        <dbReference type="PROSITE" id="PS50043"/>
    </source>
</evidence>
<evidence type="ECO:0000256" key="1">
    <source>
        <dbReference type="ARBA" id="ARBA00022553"/>
    </source>
</evidence>
<dbReference type="PANTHER" id="PTHR43214:SF43">
    <property type="entry name" value="TWO-COMPONENT RESPONSE REGULATOR"/>
    <property type="match status" value="1"/>
</dbReference>
<dbReference type="Gene3D" id="3.40.50.2300">
    <property type="match status" value="1"/>
</dbReference>
<dbReference type="InterPro" id="IPR039420">
    <property type="entry name" value="WalR-like"/>
</dbReference>
<feature type="domain" description="HTH luxR-type" evidence="4">
    <location>
        <begin position="145"/>
        <end position="210"/>
    </location>
</feature>
<dbReference type="InterPro" id="IPR036388">
    <property type="entry name" value="WH-like_DNA-bd_sf"/>
</dbReference>
<dbReference type="PROSITE" id="PS50110">
    <property type="entry name" value="RESPONSE_REGULATORY"/>
    <property type="match status" value="1"/>
</dbReference>
<dbReference type="Proteomes" id="UP000023268">
    <property type="component" value="Unassembled WGS sequence"/>
</dbReference>
<dbReference type="Gene3D" id="1.10.10.10">
    <property type="entry name" value="Winged helix-like DNA-binding domain superfamily/Winged helix DNA-binding domain"/>
    <property type="match status" value="1"/>
</dbReference>
<reference evidence="6 7" key="1">
    <citation type="submission" date="2014-02" db="EMBL/GenBank/DDBJ databases">
        <title>Draft Genome of Hylemonella gracilis isolated from the Niagara River.</title>
        <authorList>
            <person name="Pawlowski D.R."/>
            <person name="Koudelka G.B."/>
        </authorList>
    </citation>
    <scope>NUCLEOTIDE SEQUENCE [LARGE SCALE GENOMIC DNA]</scope>
    <source>
        <strain evidence="6 7">Niagara R</strain>
    </source>
</reference>
<feature type="domain" description="Response regulatory" evidence="5">
    <location>
        <begin position="2"/>
        <end position="135"/>
    </location>
</feature>
<dbReference type="InterPro" id="IPR000792">
    <property type="entry name" value="Tscrpt_reg_LuxR_C"/>
</dbReference>
<dbReference type="EMBL" id="JEMG01000001">
    <property type="protein sequence ID" value="EYC51992.1"/>
    <property type="molecule type" value="Genomic_DNA"/>
</dbReference>
<dbReference type="Pfam" id="PF00072">
    <property type="entry name" value="Response_reg"/>
    <property type="match status" value="1"/>
</dbReference>
<dbReference type="AlphaFoldDB" id="A0A016XKB5"/>
<dbReference type="SMART" id="SM00448">
    <property type="entry name" value="REC"/>
    <property type="match status" value="1"/>
</dbReference>
<dbReference type="STRING" id="1458275.AZ34_13610"/>
<dbReference type="PANTHER" id="PTHR43214">
    <property type="entry name" value="TWO-COMPONENT RESPONSE REGULATOR"/>
    <property type="match status" value="1"/>
</dbReference>
<name>A0A016XKB5_9BURK</name>
<evidence type="ECO:0000256" key="3">
    <source>
        <dbReference type="PROSITE-ProRule" id="PRU00169"/>
    </source>
</evidence>
<protein>
    <submittedName>
        <fullName evidence="6">LuxR family transcriptional regulator</fullName>
    </submittedName>
</protein>
<evidence type="ECO:0000313" key="7">
    <source>
        <dbReference type="Proteomes" id="UP000023268"/>
    </source>
</evidence>
<sequence>MKILVVDDHALIREGLRQVLRGLETAGDGDSAHAGDKEVPAEPVQVLEAASCAQAFDIARDTDLDLVLLDYHLPDMNGLEALDVFARRHPDLPIIMLSGSVNPRVRQQVMERGGAAFLTKSGMSDELLSVTRLVLAGGSPALPAPMPALPTLTPRQEEVLQLLLDGLTNKEIGRLLDLSDETVKNHVSNILRCFGVATRTQAVLAARKHGYYPRTEDDPGLSAMNGL</sequence>
<dbReference type="RefSeq" id="WP_231495532.1">
    <property type="nucleotide sequence ID" value="NZ_JEMG01000001.1"/>
</dbReference>
<dbReference type="SUPFAM" id="SSF52172">
    <property type="entry name" value="CheY-like"/>
    <property type="match status" value="1"/>
</dbReference>